<evidence type="ECO:0000313" key="2">
    <source>
        <dbReference type="Proteomes" id="UP001056120"/>
    </source>
</evidence>
<dbReference type="Proteomes" id="UP001056120">
    <property type="component" value="Linkage Group LG25"/>
</dbReference>
<proteinExistence type="predicted"/>
<comment type="caution">
    <text evidence="1">The sequence shown here is derived from an EMBL/GenBank/DDBJ whole genome shotgun (WGS) entry which is preliminary data.</text>
</comment>
<name>A0ACB9A2I3_9ASTR</name>
<organism evidence="1 2">
    <name type="scientific">Smallanthus sonchifolius</name>
    <dbReference type="NCBI Taxonomy" id="185202"/>
    <lineage>
        <taxon>Eukaryota</taxon>
        <taxon>Viridiplantae</taxon>
        <taxon>Streptophyta</taxon>
        <taxon>Embryophyta</taxon>
        <taxon>Tracheophyta</taxon>
        <taxon>Spermatophyta</taxon>
        <taxon>Magnoliopsida</taxon>
        <taxon>eudicotyledons</taxon>
        <taxon>Gunneridae</taxon>
        <taxon>Pentapetalae</taxon>
        <taxon>asterids</taxon>
        <taxon>campanulids</taxon>
        <taxon>Asterales</taxon>
        <taxon>Asteraceae</taxon>
        <taxon>Asteroideae</taxon>
        <taxon>Heliantheae alliance</taxon>
        <taxon>Millerieae</taxon>
        <taxon>Smallanthus</taxon>
    </lineage>
</organism>
<gene>
    <name evidence="1" type="ORF">L1987_74545</name>
</gene>
<keyword evidence="2" id="KW-1185">Reference proteome</keyword>
<protein>
    <submittedName>
        <fullName evidence="1">Uncharacterized protein</fullName>
    </submittedName>
</protein>
<reference evidence="1 2" key="2">
    <citation type="journal article" date="2022" name="Mol. Ecol. Resour.">
        <title>The genomes of chicory, endive, great burdock and yacon provide insights into Asteraceae paleo-polyploidization history and plant inulin production.</title>
        <authorList>
            <person name="Fan W."/>
            <person name="Wang S."/>
            <person name="Wang H."/>
            <person name="Wang A."/>
            <person name="Jiang F."/>
            <person name="Liu H."/>
            <person name="Zhao H."/>
            <person name="Xu D."/>
            <person name="Zhang Y."/>
        </authorList>
    </citation>
    <scope>NUCLEOTIDE SEQUENCE [LARGE SCALE GENOMIC DNA]</scope>
    <source>
        <strain evidence="2">cv. Yunnan</strain>
        <tissue evidence="1">Leaves</tissue>
    </source>
</reference>
<dbReference type="EMBL" id="CM042042">
    <property type="protein sequence ID" value="KAI3704327.1"/>
    <property type="molecule type" value="Genomic_DNA"/>
</dbReference>
<sequence>MKNIVMMFVVQIHGTEGLYWNRGEDVSTEENPRVFLDISINGRPAAERIEIELFANVVPKTAENFLHREVLSRRNKMAEVGKASMEDVFQV</sequence>
<accession>A0ACB9A2I3</accession>
<reference evidence="2" key="1">
    <citation type="journal article" date="2022" name="Mol. Ecol. Resour.">
        <title>The genomes of chicory, endive, great burdock and yacon provide insights into Asteraceae palaeo-polyploidization history and plant inulin production.</title>
        <authorList>
            <person name="Fan W."/>
            <person name="Wang S."/>
            <person name="Wang H."/>
            <person name="Wang A."/>
            <person name="Jiang F."/>
            <person name="Liu H."/>
            <person name="Zhao H."/>
            <person name="Xu D."/>
            <person name="Zhang Y."/>
        </authorList>
    </citation>
    <scope>NUCLEOTIDE SEQUENCE [LARGE SCALE GENOMIC DNA]</scope>
    <source>
        <strain evidence="2">cv. Yunnan</strain>
    </source>
</reference>
<evidence type="ECO:0000313" key="1">
    <source>
        <dbReference type="EMBL" id="KAI3704327.1"/>
    </source>
</evidence>